<keyword evidence="1" id="KW-0677">Repeat</keyword>
<dbReference type="PRINTS" id="PR00394">
    <property type="entry name" value="RHSPROTEIN"/>
</dbReference>
<feature type="domain" description="DUF6531" evidence="3">
    <location>
        <begin position="328"/>
        <end position="406"/>
    </location>
</feature>
<dbReference type="InterPro" id="IPR031325">
    <property type="entry name" value="RHS_repeat"/>
</dbReference>
<protein>
    <submittedName>
        <fullName evidence="5">RHS repeat-associated core domain-containing protein</fullName>
    </submittedName>
</protein>
<dbReference type="EMBL" id="CP132375">
    <property type="protein sequence ID" value="WLS98829.1"/>
    <property type="molecule type" value="Genomic_DNA"/>
</dbReference>
<evidence type="ECO:0000259" key="3">
    <source>
        <dbReference type="Pfam" id="PF20148"/>
    </source>
</evidence>
<dbReference type="NCBIfam" id="TIGR01643">
    <property type="entry name" value="YD_repeat_2x"/>
    <property type="match status" value="10"/>
</dbReference>
<dbReference type="Gene3D" id="2.60.200.60">
    <property type="match status" value="1"/>
</dbReference>
<dbReference type="GeneID" id="32536784"/>
<dbReference type="InterPro" id="IPR045351">
    <property type="entry name" value="DUF6531"/>
</dbReference>
<reference evidence="5 6" key="1">
    <citation type="submission" date="2023-08" db="EMBL/GenBank/DDBJ databases">
        <title>Complete genome sequences of 12 bacterial strains from the honey bee gut, resolved with long-read nanopore sequencing.</title>
        <authorList>
            <person name="Kwong W.K."/>
            <person name="Acheampong S."/>
            <person name="Polat M.F."/>
        </authorList>
    </citation>
    <scope>NUCLEOTIDE SEQUENCE [LARGE SCALE GENOMIC DNA]</scope>
    <source>
        <strain evidence="6">wkB9</strain>
    </source>
</reference>
<dbReference type="Pfam" id="PF25023">
    <property type="entry name" value="TEN_YD-shell"/>
    <property type="match status" value="1"/>
</dbReference>
<dbReference type="PANTHER" id="PTHR32305">
    <property type="match status" value="1"/>
</dbReference>
<name>A0ABD7Z2K9_9NEIS</name>
<sequence>MGEAYWAAREGDVLLHTSLLADIVSAAVEIACYAAIGAACVFVTAGAIALAGGATIAAAAAAGAAAVTGGAGVAVCLAGEIVSAAASYKLGNPISKFADWVASFLPPSEDGRIKTGSHNTRTNSKHSARAAGIVKKAETTQAPQQPEGFINIAGNILQSAEQAASEFIRPTVASPDPSTTAPRNKDQIICEKHPKSVPGPVANSDDEDDEVELGTGTAEYLAEGSKKVYINSQPAVRSNDRSTCEAKVTDDCEGSVKVSNNVRIGGESVVVREIKSGKHPIAQIVAIATLVLAPGKFLSKLGPFSKCVIQSGIIGYIVSKALGPSTDNPVHLPTGAKLLDGSEELDFSLPAHLPFEWQRFYSSVDTRTHNMFGAGWSVDYEIEMEIDPQPDGSCAAVYINEEGRRIEIEPIQPGKGIRGLNENLSVRRGEQDRWVIEDDNGFYRLFEPDPNNPKRLLLSMVQDRNDNQLLIYRDSHSRIVEIADNDNAARISLHYQDQRHPQRVTEIRQELSDGSRLLNRYQYTEQGDLQQVFDAENRQTREFAYNSDRRMTYHRLPTGLQCYYQWSHFSTADAETAWRVTRHWSEADGQRLEDYRFHYDLDKRLTTVEDSLGRISKYYCNEYYQVTRYTDALGQSCELEWDDYQRLACITDQQGGQWHYSYDAQGRLTEETDPLGRTTQTQWLPHWALPTISVDPDGSSWRYYYDERGNLLTVTDPLQQHTRYQYDRHGQIVCITDARGGNKHLRWNENGQLTQHVDCSGSITHFYYNTAGNLTSITNAIGNSSKYQYNAADQLIGATLPDGRQEHYNVNAAGQLQSYTDPAGHTTRYRRDQRGLVHTRIDAAGRQLGFSYDAYGRLTALTNENGEQYRFQYDAGDRLIEQTDLDGRRQQLSYDPLDNVSSVRFAAGSPHQIEHRFKRDAIGRLIGKYTPDGTTAYQYDEADNLLKVGFKAAGLAPEAEPELISFSYDIMGNLLSETTAQGVLQHQYDKLGNRIATTLPDGRTINKLYYGSGHLHQINLDGQIISDIERDHLHRETLRSQGRMNTSFKYDRTGRLTGKQTSRPGAGILPDIILDRSYSYDNLDRLASKKHNRQGQSDYRYDVTGRIESCRSEAYWETLQYDAAANLLDSKYREDYSNHNLIRCNQLLHFRGRHYRYDEHGRTASKQTIGTTQHYHYDAEHRLSEVRIEQTGRSQRYGYVYDALGRRIEKHQIDREGQPYNRTRFLWNGLRMIQETGPNHPTSLYIYTDQNSYEPLARIDTDGNQEQHIRYFHTDLNGCPEELTDENGKILWECSFQLWGKRIHEIEHEPIEQNLRYQGQYLDRETGLHYNTFRYYDPDIGRFTQPDPIGLAGGFNLYQYAPNGLTWIDPWGLDTSPTLPSTIIVKDSGVIIEHYYHGSDHLPAHAHVKGEGRMIRIGANGKPLKGEPELSKQQRRVVDRNISKIRRDLNKINRWFKHKNHRSKVCGRK</sequence>
<dbReference type="Pfam" id="PF05593">
    <property type="entry name" value="RHS_repeat"/>
    <property type="match status" value="5"/>
</dbReference>
<feature type="compositionally biased region" description="Basic and acidic residues" evidence="2">
    <location>
        <begin position="183"/>
        <end position="194"/>
    </location>
</feature>
<dbReference type="InterPro" id="IPR056823">
    <property type="entry name" value="TEN-like_YD-shell"/>
</dbReference>
<accession>A0ABD7Z2K9</accession>
<dbReference type="Pfam" id="PF20148">
    <property type="entry name" value="DUF6531"/>
    <property type="match status" value="1"/>
</dbReference>
<dbReference type="InterPro" id="IPR006530">
    <property type="entry name" value="YD"/>
</dbReference>
<evidence type="ECO:0000256" key="1">
    <source>
        <dbReference type="ARBA" id="ARBA00022737"/>
    </source>
</evidence>
<feature type="domain" description="Teneurin-like YD-shell" evidence="4">
    <location>
        <begin position="918"/>
        <end position="1347"/>
    </location>
</feature>
<feature type="region of interest" description="Disordered" evidence="2">
    <location>
        <begin position="169"/>
        <end position="210"/>
    </location>
</feature>
<dbReference type="Gene3D" id="2.180.10.10">
    <property type="entry name" value="RHS repeat-associated core"/>
    <property type="match status" value="2"/>
</dbReference>
<organism evidence="5 6">
    <name type="scientific">Snodgrassella alvi</name>
    <dbReference type="NCBI Taxonomy" id="1196083"/>
    <lineage>
        <taxon>Bacteria</taxon>
        <taxon>Pseudomonadati</taxon>
        <taxon>Pseudomonadota</taxon>
        <taxon>Betaproteobacteria</taxon>
        <taxon>Neisseriales</taxon>
        <taxon>Neisseriaceae</taxon>
        <taxon>Snodgrassella</taxon>
    </lineage>
</organism>
<evidence type="ECO:0000313" key="5">
    <source>
        <dbReference type="EMBL" id="WLS98829.1"/>
    </source>
</evidence>
<dbReference type="InterPro" id="IPR050708">
    <property type="entry name" value="T6SS_VgrG/RHS"/>
</dbReference>
<dbReference type="Proteomes" id="UP001229773">
    <property type="component" value="Chromosome"/>
</dbReference>
<gene>
    <name evidence="5" type="ORF">RAM05_02115</name>
</gene>
<dbReference type="RefSeq" id="WP_025329769.1">
    <property type="nucleotide sequence ID" value="NZ_CP132375.1"/>
</dbReference>
<evidence type="ECO:0000256" key="2">
    <source>
        <dbReference type="SAM" id="MobiDB-lite"/>
    </source>
</evidence>
<evidence type="ECO:0000259" key="4">
    <source>
        <dbReference type="Pfam" id="PF25023"/>
    </source>
</evidence>
<evidence type="ECO:0000313" key="6">
    <source>
        <dbReference type="Proteomes" id="UP001229773"/>
    </source>
</evidence>
<dbReference type="InterPro" id="IPR022385">
    <property type="entry name" value="Rhs_assc_core"/>
</dbReference>
<dbReference type="NCBIfam" id="TIGR03696">
    <property type="entry name" value="Rhs_assc_core"/>
    <property type="match status" value="1"/>
</dbReference>
<dbReference type="SUPFAM" id="SSF69304">
    <property type="entry name" value="Tricorn protease N-terminal domain"/>
    <property type="match status" value="1"/>
</dbReference>
<proteinExistence type="predicted"/>
<dbReference type="PANTHER" id="PTHR32305:SF15">
    <property type="entry name" value="PROTEIN RHSA-RELATED"/>
    <property type="match status" value="1"/>
</dbReference>